<proteinExistence type="predicted"/>
<gene>
    <name evidence="2" type="ORF">SAMN06297358_1733</name>
</gene>
<evidence type="ECO:0000313" key="3">
    <source>
        <dbReference type="Proteomes" id="UP000219281"/>
    </source>
</evidence>
<feature type="transmembrane region" description="Helical" evidence="1">
    <location>
        <begin position="44"/>
        <end position="64"/>
    </location>
</feature>
<evidence type="ECO:0008006" key="4">
    <source>
        <dbReference type="Google" id="ProtNLM"/>
    </source>
</evidence>
<evidence type="ECO:0000313" key="2">
    <source>
        <dbReference type="EMBL" id="SOD14747.1"/>
    </source>
</evidence>
<organism evidence="2 3">
    <name type="scientific">Pedobacter xixiisoli</name>
    <dbReference type="NCBI Taxonomy" id="1476464"/>
    <lineage>
        <taxon>Bacteria</taxon>
        <taxon>Pseudomonadati</taxon>
        <taxon>Bacteroidota</taxon>
        <taxon>Sphingobacteriia</taxon>
        <taxon>Sphingobacteriales</taxon>
        <taxon>Sphingobacteriaceae</taxon>
        <taxon>Pedobacter</taxon>
    </lineage>
</organism>
<name>A0A285ZYR3_9SPHI</name>
<keyword evidence="1" id="KW-0812">Transmembrane</keyword>
<accession>A0A285ZYR3</accession>
<keyword evidence="1" id="KW-1133">Transmembrane helix</keyword>
<keyword evidence="1" id="KW-0472">Membrane</keyword>
<feature type="transmembrane region" description="Helical" evidence="1">
    <location>
        <begin position="16"/>
        <end position="38"/>
    </location>
</feature>
<dbReference type="Proteomes" id="UP000219281">
    <property type="component" value="Unassembled WGS sequence"/>
</dbReference>
<evidence type="ECO:0000256" key="1">
    <source>
        <dbReference type="SAM" id="Phobius"/>
    </source>
</evidence>
<dbReference type="AlphaFoldDB" id="A0A285ZYR3"/>
<sequence>MIKSKPTKYEFKNSSTLYAIFIALSIIIPSVLLYFLGLNGNPKLVIAVIILGLLNLVYFCRSYFDKEIKLVFDSEGIKTKKKVIKWEKVKNAEIRVTRSPGLSPNYDLIIHHKKGKETWIDVTNLDLTEEDLKMIVSQFLK</sequence>
<dbReference type="EMBL" id="OCMT01000002">
    <property type="protein sequence ID" value="SOD14747.1"/>
    <property type="molecule type" value="Genomic_DNA"/>
</dbReference>
<dbReference type="RefSeq" id="WP_138765786.1">
    <property type="nucleotide sequence ID" value="NZ_OCMT01000002.1"/>
</dbReference>
<protein>
    <recommendedName>
        <fullName evidence="4">PH domain-containing protein</fullName>
    </recommendedName>
</protein>
<keyword evidence="3" id="KW-1185">Reference proteome</keyword>
<reference evidence="3" key="1">
    <citation type="submission" date="2017-09" db="EMBL/GenBank/DDBJ databases">
        <authorList>
            <person name="Varghese N."/>
            <person name="Submissions S."/>
        </authorList>
    </citation>
    <scope>NUCLEOTIDE SEQUENCE [LARGE SCALE GENOMIC DNA]</scope>
    <source>
        <strain evidence="3">CGMCC 1.12803</strain>
    </source>
</reference>